<dbReference type="SUPFAM" id="SSF56801">
    <property type="entry name" value="Acetyl-CoA synthetase-like"/>
    <property type="match status" value="1"/>
</dbReference>
<proteinExistence type="inferred from homology"/>
<dbReference type="GO" id="GO:0004467">
    <property type="term" value="F:long-chain fatty acid-CoA ligase activity"/>
    <property type="evidence" value="ECO:0007669"/>
    <property type="project" value="UniProtKB-EC"/>
</dbReference>
<name>N1MR48_9SPHN</name>
<dbReference type="PANTHER" id="PTHR43605">
    <property type="entry name" value="ACYL-COENZYME A SYNTHETASE"/>
    <property type="match status" value="1"/>
</dbReference>
<reference evidence="7 8" key="1">
    <citation type="submission" date="2013-03" db="EMBL/GenBank/DDBJ databases">
        <authorList>
            <person name="Le V."/>
        </authorList>
    </citation>
    <scope>NUCLEOTIDE SEQUENCE [LARGE SCALE GENOMIC DNA]</scope>
    <source>
        <strain evidence="7 8">BiD32</strain>
    </source>
</reference>
<gene>
    <name evidence="7" type="ORF">EBBID32_22670</name>
</gene>
<evidence type="ECO:0000313" key="7">
    <source>
        <dbReference type="EMBL" id="CCW17918.1"/>
    </source>
</evidence>
<dbReference type="Gene3D" id="3.30.300.30">
    <property type="match status" value="1"/>
</dbReference>
<evidence type="ECO:0000256" key="1">
    <source>
        <dbReference type="ARBA" id="ARBA00006432"/>
    </source>
</evidence>
<dbReference type="InterPro" id="IPR045851">
    <property type="entry name" value="AMP-bd_C_sf"/>
</dbReference>
<evidence type="ECO:0000259" key="5">
    <source>
        <dbReference type="Pfam" id="PF00501"/>
    </source>
</evidence>
<dbReference type="GO" id="GO:0006637">
    <property type="term" value="P:acyl-CoA metabolic process"/>
    <property type="evidence" value="ECO:0007669"/>
    <property type="project" value="TreeGrafter"/>
</dbReference>
<feature type="domain" description="AMP-dependent synthetase/ligase" evidence="5">
    <location>
        <begin position="104"/>
        <end position="435"/>
    </location>
</feature>
<dbReference type="Pfam" id="PF13193">
    <property type="entry name" value="AMP-binding_C"/>
    <property type="match status" value="1"/>
</dbReference>
<accession>N1MR48</accession>
<feature type="domain" description="AMP-binding enzyme C-terminal" evidence="6">
    <location>
        <begin position="477"/>
        <end position="553"/>
    </location>
</feature>
<dbReference type="GO" id="GO:0004321">
    <property type="term" value="F:fatty-acyl-CoA synthase activity"/>
    <property type="evidence" value="ECO:0007669"/>
    <property type="project" value="TreeGrafter"/>
</dbReference>
<protein>
    <submittedName>
        <fullName evidence="7">Long-chain-fatty-acid--CoA ligase</fullName>
        <ecNumber evidence="7">6.2.1.3</ecNumber>
    </submittedName>
</protein>
<evidence type="ECO:0000256" key="4">
    <source>
        <dbReference type="ARBA" id="ARBA00022840"/>
    </source>
</evidence>
<dbReference type="Proteomes" id="UP000013201">
    <property type="component" value="Unassembled WGS sequence"/>
</dbReference>
<evidence type="ECO:0000313" key="8">
    <source>
        <dbReference type="Proteomes" id="UP000013201"/>
    </source>
</evidence>
<comment type="caution">
    <text evidence="7">The sequence shown here is derived from an EMBL/GenBank/DDBJ whole genome shotgun (WGS) entry which is preliminary data.</text>
</comment>
<dbReference type="EC" id="6.2.1.3" evidence="7"/>
<dbReference type="AlphaFoldDB" id="N1MR48"/>
<organism evidence="7 8">
    <name type="scientific">Sphingobium indicum BiD32</name>
    <dbReference type="NCBI Taxonomy" id="1301087"/>
    <lineage>
        <taxon>Bacteria</taxon>
        <taxon>Pseudomonadati</taxon>
        <taxon>Pseudomonadota</taxon>
        <taxon>Alphaproteobacteria</taxon>
        <taxon>Sphingomonadales</taxon>
        <taxon>Sphingomonadaceae</taxon>
        <taxon>Sphingobium</taxon>
    </lineage>
</organism>
<dbReference type="PANTHER" id="PTHR43605:SF10">
    <property type="entry name" value="ACYL-COA SYNTHETASE MEDIUM CHAIN FAMILY MEMBER 3"/>
    <property type="match status" value="1"/>
</dbReference>
<evidence type="ECO:0000256" key="3">
    <source>
        <dbReference type="ARBA" id="ARBA00022741"/>
    </source>
</evidence>
<comment type="similarity">
    <text evidence="1">Belongs to the ATP-dependent AMP-binding enzyme family.</text>
</comment>
<dbReference type="InterPro" id="IPR000873">
    <property type="entry name" value="AMP-dep_synth/lig_dom"/>
</dbReference>
<keyword evidence="4" id="KW-0067">ATP-binding</keyword>
<dbReference type="GO" id="GO:0006633">
    <property type="term" value="P:fatty acid biosynthetic process"/>
    <property type="evidence" value="ECO:0007669"/>
    <property type="project" value="TreeGrafter"/>
</dbReference>
<keyword evidence="3" id="KW-0547">Nucleotide-binding</keyword>
<evidence type="ECO:0000256" key="2">
    <source>
        <dbReference type="ARBA" id="ARBA00022598"/>
    </source>
</evidence>
<keyword evidence="8" id="KW-1185">Reference proteome</keyword>
<dbReference type="InterPro" id="IPR051087">
    <property type="entry name" value="Mitochondrial_ACSM"/>
</dbReference>
<dbReference type="EMBL" id="CAVK010000108">
    <property type="protein sequence ID" value="CCW17918.1"/>
    <property type="molecule type" value="Genomic_DNA"/>
</dbReference>
<keyword evidence="2 7" id="KW-0436">Ligase</keyword>
<reference evidence="8" key="2">
    <citation type="submission" date="2013-04" db="EMBL/GenBank/DDBJ databases">
        <title>Bisphenol A degrading Sphingobium sp. strain BiD32.</title>
        <authorList>
            <person name="Nielsen J.L."/>
            <person name="Zhou N.A."/>
            <person name="Kjeldal H."/>
        </authorList>
    </citation>
    <scope>NUCLEOTIDE SEQUENCE [LARGE SCALE GENOMIC DNA]</scope>
    <source>
        <strain evidence="8">BiD32</strain>
    </source>
</reference>
<sequence length="571" mass="62863">MAHISIAPAMDDHSKYRTSFMIYNKGVGMTFRFHHGEGGFPAIRHSEWTEYMAKLTDYTRYADAQAHATSNAPWDLFDGDRDHLNIAHECITRHADGTGRAAVRIAHADGRDEILSFDIISAGAARFAHWLDAEGVQPGERIAFMLEPSLPFYVCLFGAMQTGAISVPLFTLFGPDALRLRVDDCKPTILITNAEKADLARSMNGPRVVVADEGLLDEIEKYPAIYTPKTRANDLAVFQYTSGTTRELPEAVKHSHRALVTLMFAALYGTGIRPGDEFFCPSSPAWGHGLWHGTLAPLGMGVTTGTFAGRFDPVRLMKALDDYGITNMSAAATHYRMMKNSGKAGDYSFHFKKLSYTGEPIDPATLDFIDTYFKVPACSMYGTTEIGVVLVNYPGADDFTVKPGSLGKAVPGQKLQVQRPDGTPSDPGEIGELMLWRRDKWETTKDRAKIDADGYFYHCGRADDVIISAGWTMSAVEIENTLLKHPAVLECAVIGVPDPQRGQVVKAFVIANVDGSDALVKELQTFTREKLAQHEFPRVVEFVTELPKTPAGKVHRKILRDIEAAKLVEAA</sequence>
<evidence type="ECO:0000259" key="6">
    <source>
        <dbReference type="Pfam" id="PF13193"/>
    </source>
</evidence>
<dbReference type="GO" id="GO:0005524">
    <property type="term" value="F:ATP binding"/>
    <property type="evidence" value="ECO:0007669"/>
    <property type="project" value="UniProtKB-KW"/>
</dbReference>
<dbReference type="Pfam" id="PF00501">
    <property type="entry name" value="AMP-binding"/>
    <property type="match status" value="1"/>
</dbReference>
<dbReference type="InterPro" id="IPR025110">
    <property type="entry name" value="AMP-bd_C"/>
</dbReference>
<dbReference type="Gene3D" id="3.40.50.12780">
    <property type="entry name" value="N-terminal domain of ligase-like"/>
    <property type="match status" value="1"/>
</dbReference>
<dbReference type="InterPro" id="IPR042099">
    <property type="entry name" value="ANL_N_sf"/>
</dbReference>